<proteinExistence type="inferred from homology"/>
<dbReference type="InterPro" id="IPR011650">
    <property type="entry name" value="Peptidase_M20_dimer"/>
</dbReference>
<feature type="domain" description="Peptidase M20 dimerisation" evidence="10">
    <location>
        <begin position="169"/>
        <end position="274"/>
    </location>
</feature>
<evidence type="ECO:0000256" key="9">
    <source>
        <dbReference type="ARBA" id="ARBA00023285"/>
    </source>
</evidence>
<evidence type="ECO:0000256" key="5">
    <source>
        <dbReference type="ARBA" id="ARBA00022605"/>
    </source>
</evidence>
<dbReference type="SUPFAM" id="SSF55031">
    <property type="entry name" value="Bacterial exopeptidase dimerisation domain"/>
    <property type="match status" value="1"/>
</dbReference>
<dbReference type="RefSeq" id="WP_068248748.1">
    <property type="nucleotide sequence ID" value="NZ_LPUY01000135.1"/>
</dbReference>
<organism evidence="11 12">
    <name type="scientific">Tritonibacter horizontis</name>
    <dbReference type="NCBI Taxonomy" id="1768241"/>
    <lineage>
        <taxon>Bacteria</taxon>
        <taxon>Pseudomonadati</taxon>
        <taxon>Pseudomonadota</taxon>
        <taxon>Alphaproteobacteria</taxon>
        <taxon>Rhodobacterales</taxon>
        <taxon>Paracoccaceae</taxon>
        <taxon>Tritonibacter</taxon>
    </lineage>
</organism>
<dbReference type="NCBIfam" id="NF005710">
    <property type="entry name" value="PRK07522.1"/>
    <property type="match status" value="1"/>
</dbReference>
<dbReference type="AlphaFoldDB" id="A0A132BR58"/>
<name>A0A132BR58_9RHOB</name>
<dbReference type="CDD" id="cd03894">
    <property type="entry name" value="M20_ArgE"/>
    <property type="match status" value="1"/>
</dbReference>
<dbReference type="InterPro" id="IPR050072">
    <property type="entry name" value="Peptidase_M20A"/>
</dbReference>
<dbReference type="PROSITE" id="PS00758">
    <property type="entry name" value="ARGE_DAPE_CPG2_1"/>
    <property type="match status" value="1"/>
</dbReference>
<sequence>MSRTLQILDRLIGFDTVSAKSNLALVDYVQAFLSNLGFTVHRLASPCGQKAGLFASLGPAGKGVLLSAHSDVVPVDGQSWSRDPFRLTLDRDRAYGRGTTDMKGYLACVLALAERAAGVALAEPLKIALSYDEEVGCVGVQHMSGDLERSIGLPRACIVGEPTEMQVAIGHKGKGSLSAVCHGQSGHSALAPRFLNALHVAGDFLAELRKIQDTLAMVGAQDSAYDIPYSTVHVGRMRGGEALNIVPVRAEILFEYRHLPADDPKGILSRIQDSAQMVRAAHRLRFETADIEIHPINSYPGLEISPKAEVTRLVQGLVHSDQTIKVAFGTEAGVFAGLGIPTVVCGPGSMTGQGHKADEFIAVAQLAECDRMMDRLLAELTGRVPA</sequence>
<keyword evidence="12" id="KW-1185">Reference proteome</keyword>
<dbReference type="PANTHER" id="PTHR43808:SF31">
    <property type="entry name" value="N-ACETYL-L-CITRULLINE DEACETYLASE"/>
    <property type="match status" value="1"/>
</dbReference>
<keyword evidence="8" id="KW-0862">Zinc</keyword>
<keyword evidence="7 11" id="KW-0378">Hydrolase</keyword>
<evidence type="ECO:0000256" key="4">
    <source>
        <dbReference type="ARBA" id="ARBA00022571"/>
    </source>
</evidence>
<gene>
    <name evidence="11" type="primary">argE_2</name>
    <name evidence="11" type="ORF">TRIHO_43690</name>
</gene>
<keyword evidence="6" id="KW-0479">Metal-binding</keyword>
<dbReference type="Gene3D" id="3.40.630.10">
    <property type="entry name" value="Zn peptidases"/>
    <property type="match status" value="1"/>
</dbReference>
<comment type="similarity">
    <text evidence="2">Belongs to the peptidase M20A family. ArgE subfamily.</text>
</comment>
<keyword evidence="9" id="KW-0170">Cobalt</keyword>
<dbReference type="Proteomes" id="UP000068382">
    <property type="component" value="Unassembled WGS sequence"/>
</dbReference>
<dbReference type="EMBL" id="LPUY01000135">
    <property type="protein sequence ID" value="KUP90824.1"/>
    <property type="molecule type" value="Genomic_DNA"/>
</dbReference>
<evidence type="ECO:0000313" key="11">
    <source>
        <dbReference type="EMBL" id="KUP90824.1"/>
    </source>
</evidence>
<dbReference type="GO" id="GO:0006526">
    <property type="term" value="P:L-arginine biosynthetic process"/>
    <property type="evidence" value="ECO:0007669"/>
    <property type="project" value="UniProtKB-KW"/>
</dbReference>
<dbReference type="NCBIfam" id="TIGR01892">
    <property type="entry name" value="AcOrn-deacetyl"/>
    <property type="match status" value="1"/>
</dbReference>
<dbReference type="PANTHER" id="PTHR43808">
    <property type="entry name" value="ACETYLORNITHINE DEACETYLASE"/>
    <property type="match status" value="1"/>
</dbReference>
<dbReference type="PATRIC" id="fig|1768241.3.peg.4565"/>
<dbReference type="PROSITE" id="PS00759">
    <property type="entry name" value="ARGE_DAPE_CPG2_2"/>
    <property type="match status" value="1"/>
</dbReference>
<evidence type="ECO:0000256" key="8">
    <source>
        <dbReference type="ARBA" id="ARBA00022833"/>
    </source>
</evidence>
<evidence type="ECO:0000259" key="10">
    <source>
        <dbReference type="Pfam" id="PF07687"/>
    </source>
</evidence>
<dbReference type="EC" id="3.5.1.16" evidence="11"/>
<evidence type="ECO:0000256" key="2">
    <source>
        <dbReference type="ARBA" id="ARBA00005691"/>
    </source>
</evidence>
<dbReference type="InterPro" id="IPR001261">
    <property type="entry name" value="ArgE/DapE_CS"/>
</dbReference>
<dbReference type="OrthoDB" id="9809784at2"/>
<comment type="caution">
    <text evidence="11">The sequence shown here is derived from an EMBL/GenBank/DDBJ whole genome shotgun (WGS) entry which is preliminary data.</text>
</comment>
<protein>
    <submittedName>
        <fullName evidence="11">Acetylornithine deacetylase</fullName>
        <ecNumber evidence="11">3.5.1.16</ecNumber>
    </submittedName>
</protein>
<dbReference type="Pfam" id="PF01546">
    <property type="entry name" value="Peptidase_M20"/>
    <property type="match status" value="1"/>
</dbReference>
<evidence type="ECO:0000256" key="6">
    <source>
        <dbReference type="ARBA" id="ARBA00022723"/>
    </source>
</evidence>
<dbReference type="Pfam" id="PF07687">
    <property type="entry name" value="M20_dimer"/>
    <property type="match status" value="1"/>
</dbReference>
<comment type="cofactor">
    <cofactor evidence="1">
        <name>Zn(2+)</name>
        <dbReference type="ChEBI" id="CHEBI:29105"/>
    </cofactor>
</comment>
<keyword evidence="5" id="KW-0028">Amino-acid biosynthesis</keyword>
<keyword evidence="4" id="KW-0055">Arginine biosynthesis</keyword>
<accession>A0A132BR58</accession>
<evidence type="ECO:0000256" key="1">
    <source>
        <dbReference type="ARBA" id="ARBA00001947"/>
    </source>
</evidence>
<reference evidence="11 12" key="1">
    <citation type="submission" date="2015-12" db="EMBL/GenBank/DDBJ databases">
        <title>Genome sequence of the marine Rhodobacteraceae strain O3.65, Candidatus Tritonibacter horizontis.</title>
        <authorList>
            <person name="Poehlein A."/>
            <person name="Giebel H.A."/>
            <person name="Voget S."/>
            <person name="Brinkhoff T."/>
        </authorList>
    </citation>
    <scope>NUCLEOTIDE SEQUENCE [LARGE SCALE GENOMIC DNA]</scope>
    <source>
        <strain evidence="11 12">O3.65</strain>
    </source>
</reference>
<dbReference type="InterPro" id="IPR036264">
    <property type="entry name" value="Bact_exopeptidase_dim_dom"/>
</dbReference>
<dbReference type="InterPro" id="IPR010169">
    <property type="entry name" value="AcOrn-deacetyl"/>
</dbReference>
<dbReference type="GO" id="GO:0008777">
    <property type="term" value="F:acetylornithine deacetylase activity"/>
    <property type="evidence" value="ECO:0007669"/>
    <property type="project" value="UniProtKB-EC"/>
</dbReference>
<keyword evidence="3" id="KW-0963">Cytoplasm</keyword>
<dbReference type="InterPro" id="IPR002933">
    <property type="entry name" value="Peptidase_M20"/>
</dbReference>
<dbReference type="Gene3D" id="3.30.70.360">
    <property type="match status" value="1"/>
</dbReference>
<evidence type="ECO:0000256" key="7">
    <source>
        <dbReference type="ARBA" id="ARBA00022801"/>
    </source>
</evidence>
<dbReference type="SUPFAM" id="SSF53187">
    <property type="entry name" value="Zn-dependent exopeptidases"/>
    <property type="match status" value="1"/>
</dbReference>
<evidence type="ECO:0000313" key="12">
    <source>
        <dbReference type="Proteomes" id="UP000068382"/>
    </source>
</evidence>
<dbReference type="GO" id="GO:0046872">
    <property type="term" value="F:metal ion binding"/>
    <property type="evidence" value="ECO:0007669"/>
    <property type="project" value="UniProtKB-KW"/>
</dbReference>
<evidence type="ECO:0000256" key="3">
    <source>
        <dbReference type="ARBA" id="ARBA00022490"/>
    </source>
</evidence>